<dbReference type="AlphaFoldDB" id="A0A2T0LA19"/>
<dbReference type="OrthoDB" id="9938669at2"/>
<keyword evidence="1" id="KW-0472">Membrane</keyword>
<gene>
    <name evidence="2" type="ORF">CLV97_14612</name>
</gene>
<keyword evidence="1 2" id="KW-0812">Transmembrane</keyword>
<reference evidence="2 3" key="1">
    <citation type="submission" date="2018-03" db="EMBL/GenBank/DDBJ databases">
        <title>Genomic Encyclopedia of Archaeal and Bacterial Type Strains, Phase II (KMG-II): from individual species to whole genera.</title>
        <authorList>
            <person name="Goeker M."/>
        </authorList>
    </citation>
    <scope>NUCLEOTIDE SEQUENCE [LARGE SCALE GENOMIC DNA]</scope>
    <source>
        <strain evidence="2 3">DSM 44946</strain>
    </source>
</reference>
<keyword evidence="1" id="KW-1133">Transmembrane helix</keyword>
<organism evidence="2 3">
    <name type="scientific">Planifilum fimeticola</name>
    <dbReference type="NCBI Taxonomy" id="201975"/>
    <lineage>
        <taxon>Bacteria</taxon>
        <taxon>Bacillati</taxon>
        <taxon>Bacillota</taxon>
        <taxon>Bacilli</taxon>
        <taxon>Bacillales</taxon>
        <taxon>Thermoactinomycetaceae</taxon>
        <taxon>Planifilum</taxon>
    </lineage>
</organism>
<dbReference type="Pfam" id="PF09656">
    <property type="entry name" value="PGPGW"/>
    <property type="match status" value="1"/>
</dbReference>
<comment type="caution">
    <text evidence="2">The sequence shown here is derived from an EMBL/GenBank/DDBJ whole genome shotgun (WGS) entry which is preliminary data.</text>
</comment>
<protein>
    <submittedName>
        <fullName evidence="2">Putative transmembrane protein PGPGW</fullName>
    </submittedName>
</protein>
<keyword evidence="3" id="KW-1185">Reference proteome</keyword>
<proteinExistence type="predicted"/>
<accession>A0A2T0LA19</accession>
<sequence length="78" mass="8938">MKKGAKRLWTAILGFLFLLLGIAGLFLPFLQGILFLLIGLYLLSKTSPLAKKLLNYLQARFPRFARQLDRITARGFKR</sequence>
<dbReference type="InterPro" id="IPR019099">
    <property type="entry name" value="Uncharacterised_PGPGW_TM"/>
</dbReference>
<evidence type="ECO:0000313" key="2">
    <source>
        <dbReference type="EMBL" id="PRX38585.1"/>
    </source>
</evidence>
<evidence type="ECO:0000313" key="3">
    <source>
        <dbReference type="Proteomes" id="UP000237797"/>
    </source>
</evidence>
<feature type="transmembrane region" description="Helical" evidence="1">
    <location>
        <begin position="12"/>
        <end position="43"/>
    </location>
</feature>
<dbReference type="Proteomes" id="UP000237797">
    <property type="component" value="Unassembled WGS sequence"/>
</dbReference>
<dbReference type="EMBL" id="PVNE01000046">
    <property type="protein sequence ID" value="PRX38585.1"/>
    <property type="molecule type" value="Genomic_DNA"/>
</dbReference>
<name>A0A2T0LA19_9BACL</name>
<evidence type="ECO:0000256" key="1">
    <source>
        <dbReference type="SAM" id="Phobius"/>
    </source>
</evidence>